<dbReference type="OrthoDB" id="10582402at2759"/>
<dbReference type="EMBL" id="KN847319">
    <property type="protein sequence ID" value="KIW55626.1"/>
    <property type="molecule type" value="Genomic_DNA"/>
</dbReference>
<dbReference type="AlphaFoldDB" id="A0A0D2BT21"/>
<feature type="signal peptide" evidence="1">
    <location>
        <begin position="1"/>
        <end position="18"/>
    </location>
</feature>
<dbReference type="GeneID" id="25326265"/>
<dbReference type="HOGENOM" id="CLU_2427058_0_0_1"/>
<keyword evidence="1" id="KW-0732">Signal</keyword>
<dbReference type="Proteomes" id="UP000054342">
    <property type="component" value="Unassembled WGS sequence"/>
</dbReference>
<feature type="chain" id="PRO_5002254741" evidence="1">
    <location>
        <begin position="19"/>
        <end position="91"/>
    </location>
</feature>
<organism evidence="2 3">
    <name type="scientific">Exophiala xenobiotica</name>
    <dbReference type="NCBI Taxonomy" id="348802"/>
    <lineage>
        <taxon>Eukaryota</taxon>
        <taxon>Fungi</taxon>
        <taxon>Dikarya</taxon>
        <taxon>Ascomycota</taxon>
        <taxon>Pezizomycotina</taxon>
        <taxon>Eurotiomycetes</taxon>
        <taxon>Chaetothyriomycetidae</taxon>
        <taxon>Chaetothyriales</taxon>
        <taxon>Herpotrichiellaceae</taxon>
        <taxon>Exophiala</taxon>
    </lineage>
</organism>
<accession>A0A0D2BT21</accession>
<name>A0A0D2BT21_9EURO</name>
<reference evidence="2 3" key="1">
    <citation type="submission" date="2015-01" db="EMBL/GenBank/DDBJ databases">
        <title>The Genome Sequence of Exophiala xenobiotica CBS118157.</title>
        <authorList>
            <consortium name="The Broad Institute Genomics Platform"/>
            <person name="Cuomo C."/>
            <person name="de Hoog S."/>
            <person name="Gorbushina A."/>
            <person name="Stielow B."/>
            <person name="Teixiera M."/>
            <person name="Abouelleil A."/>
            <person name="Chapman S.B."/>
            <person name="Priest M."/>
            <person name="Young S.K."/>
            <person name="Wortman J."/>
            <person name="Nusbaum C."/>
            <person name="Birren B."/>
        </authorList>
    </citation>
    <scope>NUCLEOTIDE SEQUENCE [LARGE SCALE GENOMIC DNA]</scope>
    <source>
        <strain evidence="2 3">CBS 118157</strain>
    </source>
</reference>
<evidence type="ECO:0000313" key="2">
    <source>
        <dbReference type="EMBL" id="KIW55626.1"/>
    </source>
</evidence>
<keyword evidence="3" id="KW-1185">Reference proteome</keyword>
<proteinExistence type="predicted"/>
<dbReference type="RefSeq" id="XP_013316210.1">
    <property type="nucleotide sequence ID" value="XM_013460756.1"/>
</dbReference>
<evidence type="ECO:0000256" key="1">
    <source>
        <dbReference type="SAM" id="SignalP"/>
    </source>
</evidence>
<protein>
    <submittedName>
        <fullName evidence="2">Uncharacterized protein</fullName>
    </submittedName>
</protein>
<sequence>MTAFVIVLFSAAVGQDASQSTNPLNKATACREEDGQDFECICGMCEVEIKEGEFTGQEYQRKSDRDAMLDGQLDEKLEEVEVLRKKLRETQ</sequence>
<evidence type="ECO:0000313" key="3">
    <source>
        <dbReference type="Proteomes" id="UP000054342"/>
    </source>
</evidence>
<gene>
    <name evidence="2" type="ORF">PV05_04357</name>
</gene>